<dbReference type="AlphaFoldDB" id="A0AAE1DVL2"/>
<dbReference type="InterPro" id="IPR007941">
    <property type="entry name" value="DUF726"/>
</dbReference>
<feature type="region of interest" description="Disordered" evidence="6">
    <location>
        <begin position="1"/>
        <end position="29"/>
    </location>
</feature>
<feature type="region of interest" description="Disordered" evidence="6">
    <location>
        <begin position="538"/>
        <end position="583"/>
    </location>
</feature>
<feature type="transmembrane region" description="Helical" evidence="7">
    <location>
        <begin position="362"/>
        <end position="383"/>
    </location>
</feature>
<dbReference type="PANTHER" id="PTHR17920">
    <property type="entry name" value="TRANSMEMBRANE AND COILED-COIL DOMAIN-CONTAINING PROTEIN 4 TMCO4"/>
    <property type="match status" value="1"/>
</dbReference>
<evidence type="ECO:0000256" key="6">
    <source>
        <dbReference type="SAM" id="MobiDB-lite"/>
    </source>
</evidence>
<evidence type="ECO:0000256" key="3">
    <source>
        <dbReference type="ARBA" id="ARBA00022692"/>
    </source>
</evidence>
<evidence type="ECO:0000313" key="9">
    <source>
        <dbReference type="Proteomes" id="UP001283361"/>
    </source>
</evidence>
<comment type="similarity">
    <text evidence="2">Belongs to the TMCO4 family.</text>
</comment>
<protein>
    <recommendedName>
        <fullName evidence="10">Transmembrane and coiled-coil domain-containing protein 4</fullName>
    </recommendedName>
</protein>
<feature type="transmembrane region" description="Helical" evidence="7">
    <location>
        <begin position="199"/>
        <end position="232"/>
    </location>
</feature>
<keyword evidence="4 7" id="KW-1133">Transmembrane helix</keyword>
<organism evidence="8 9">
    <name type="scientific">Elysia crispata</name>
    <name type="common">lettuce slug</name>
    <dbReference type="NCBI Taxonomy" id="231223"/>
    <lineage>
        <taxon>Eukaryota</taxon>
        <taxon>Metazoa</taxon>
        <taxon>Spiralia</taxon>
        <taxon>Lophotrochozoa</taxon>
        <taxon>Mollusca</taxon>
        <taxon>Gastropoda</taxon>
        <taxon>Heterobranchia</taxon>
        <taxon>Euthyneura</taxon>
        <taxon>Panpulmonata</taxon>
        <taxon>Sacoglossa</taxon>
        <taxon>Placobranchoidea</taxon>
        <taxon>Plakobranchidae</taxon>
        <taxon>Elysia</taxon>
    </lineage>
</organism>
<feature type="compositionally biased region" description="Basic and acidic residues" evidence="6">
    <location>
        <begin position="648"/>
        <end position="658"/>
    </location>
</feature>
<name>A0AAE1DVL2_9GAST</name>
<evidence type="ECO:0000256" key="5">
    <source>
        <dbReference type="ARBA" id="ARBA00023136"/>
    </source>
</evidence>
<feature type="transmembrane region" description="Helical" evidence="7">
    <location>
        <begin position="238"/>
        <end position="260"/>
    </location>
</feature>
<feature type="compositionally biased region" description="Basic and acidic residues" evidence="6">
    <location>
        <begin position="618"/>
        <end position="627"/>
    </location>
</feature>
<sequence length="803" mass="87147">MADEVPDNNQAAKPKEKHKNHAAQSLEKVRSKKEQIIPFHKQISDAGQFSYAALYATALHVMFSEEINRKFREESLAIVLVSLEQPQQVCESVRAILQGQGVDDMDPFIDLLFAEEYLKAGAEPLVSELLAVAIGQGRYDARMRVIIKELAWRLRVSLDTVIELESNLAETLILAQYESTEEEKKEREAQKKKSKYKRYALIGLATVGGGTLIGLTGGLAAPLVAAGAGAIIGGTGAAMLGTTTGVALIGSLFGVAGAGLTGKKMQRRMGAIEEFEFEPLSLGSRLQLETCSNQLHITIAITGWLTNQHRDFREPWKHLAESKEQYALKWETKYLVQLGEALDYVFNSAVTMAAQEALKRTVLQGLLAAIAWPATLIGAASIIDNPWSVAMERSQSAGRLLADVLLSRDQGNRPVSLVGFSLGARVIFFCLEELCKRKGCEGIVEDVIILGGPVSGDAKTWAKFDRVVAGKIVNGYCRGDWLLKFLYRTAHVKLSVAGLGPIMWENRRMHNLDLSSVVDGHSDYRKKLHTIMKAVGVRTQDEVSRSSSSLKTSASSSASHLSESVGAGNPEPTSISMDDLSSSDDEMHYEAGVTEQHASGQPVVLEDYTTDQVASGQDRGDGPDGRKKSVPGSSAGVRMSDSEGQNTNREDPEQERTVIPESASFDSGVEVNRGESETRGGEDSTLRAAAKPVSASDRKLEDSTSGNSDGMEGAQSLKDQTTDRQDRTVDAGDNGKESSDDDQAQGGDRADEGDDDTSSNLQRKKMFDSMYRLVLDDDLLEVMNEEGVDDEALLAEKEDEGSS</sequence>
<gene>
    <name evidence="8" type="ORF">RRG08_053835</name>
</gene>
<dbReference type="Proteomes" id="UP001283361">
    <property type="component" value="Unassembled WGS sequence"/>
</dbReference>
<dbReference type="EMBL" id="JAWDGP010002278">
    <property type="protein sequence ID" value="KAK3784352.1"/>
    <property type="molecule type" value="Genomic_DNA"/>
</dbReference>
<feature type="region of interest" description="Disordered" evidence="6">
    <location>
        <begin position="612"/>
        <end position="766"/>
    </location>
</feature>
<dbReference type="PANTHER" id="PTHR17920:SF3">
    <property type="entry name" value="TRANSMEMBRANE AND COILED-COIL DOMAIN-CONTAINING PROTEIN 4"/>
    <property type="match status" value="1"/>
</dbReference>
<dbReference type="Pfam" id="PF05277">
    <property type="entry name" value="DUF726"/>
    <property type="match status" value="1"/>
</dbReference>
<proteinExistence type="inferred from homology"/>
<evidence type="ECO:0000256" key="1">
    <source>
        <dbReference type="ARBA" id="ARBA00004141"/>
    </source>
</evidence>
<evidence type="ECO:0000313" key="8">
    <source>
        <dbReference type="EMBL" id="KAK3784352.1"/>
    </source>
</evidence>
<reference evidence="8" key="1">
    <citation type="journal article" date="2023" name="G3 (Bethesda)">
        <title>A reference genome for the long-term kleptoplast-retaining sea slug Elysia crispata morphotype clarki.</title>
        <authorList>
            <person name="Eastman K.E."/>
            <person name="Pendleton A.L."/>
            <person name="Shaikh M.A."/>
            <person name="Suttiyut T."/>
            <person name="Ogas R."/>
            <person name="Tomko P."/>
            <person name="Gavelis G."/>
            <person name="Widhalm J.R."/>
            <person name="Wisecaver J.H."/>
        </authorList>
    </citation>
    <scope>NUCLEOTIDE SEQUENCE</scope>
    <source>
        <strain evidence="8">ECLA1</strain>
    </source>
</reference>
<dbReference type="SUPFAM" id="SSF53474">
    <property type="entry name" value="alpha/beta-Hydrolases"/>
    <property type="match status" value="1"/>
</dbReference>
<evidence type="ECO:0000256" key="4">
    <source>
        <dbReference type="ARBA" id="ARBA00022989"/>
    </source>
</evidence>
<feature type="compositionally biased region" description="Basic and acidic residues" evidence="6">
    <location>
        <begin position="672"/>
        <end position="685"/>
    </location>
</feature>
<dbReference type="InterPro" id="IPR029058">
    <property type="entry name" value="AB_hydrolase_fold"/>
</dbReference>
<evidence type="ECO:0000256" key="7">
    <source>
        <dbReference type="SAM" id="Phobius"/>
    </source>
</evidence>
<comment type="caution">
    <text evidence="8">The sequence shown here is derived from an EMBL/GenBank/DDBJ whole genome shotgun (WGS) entry which is preliminary data.</text>
</comment>
<dbReference type="GO" id="GO:0016020">
    <property type="term" value="C:membrane"/>
    <property type="evidence" value="ECO:0007669"/>
    <property type="project" value="UniProtKB-SubCell"/>
</dbReference>
<evidence type="ECO:0008006" key="10">
    <source>
        <dbReference type="Google" id="ProtNLM"/>
    </source>
</evidence>
<evidence type="ECO:0000256" key="2">
    <source>
        <dbReference type="ARBA" id="ARBA00009824"/>
    </source>
</evidence>
<accession>A0AAE1DVL2</accession>
<feature type="compositionally biased region" description="Low complexity" evidence="6">
    <location>
        <begin position="545"/>
        <end position="564"/>
    </location>
</feature>
<keyword evidence="3 7" id="KW-0812">Transmembrane</keyword>
<feature type="compositionally biased region" description="Basic and acidic residues" evidence="6">
    <location>
        <begin position="720"/>
        <end position="738"/>
    </location>
</feature>
<keyword evidence="9" id="KW-1185">Reference proteome</keyword>
<comment type="subcellular location">
    <subcellularLocation>
        <location evidence="1">Membrane</location>
        <topology evidence="1">Multi-pass membrane protein</topology>
    </subcellularLocation>
</comment>
<keyword evidence="5 7" id="KW-0472">Membrane</keyword>